<evidence type="ECO:0000256" key="1">
    <source>
        <dbReference type="ARBA" id="ARBA00022491"/>
    </source>
</evidence>
<dbReference type="GO" id="GO:0043565">
    <property type="term" value="F:sequence-specific DNA binding"/>
    <property type="evidence" value="ECO:0007669"/>
    <property type="project" value="InterPro"/>
</dbReference>
<dbReference type="Gene3D" id="1.10.10.60">
    <property type="entry name" value="Homeodomain-like"/>
    <property type="match status" value="1"/>
</dbReference>
<evidence type="ECO:0000256" key="3">
    <source>
        <dbReference type="ARBA" id="ARBA00023125"/>
    </source>
</evidence>
<dbReference type="Pfam" id="PF12833">
    <property type="entry name" value="HTH_18"/>
    <property type="match status" value="1"/>
</dbReference>
<dbReference type="InterPro" id="IPR009057">
    <property type="entry name" value="Homeodomain-like_sf"/>
</dbReference>
<dbReference type="SUPFAM" id="SSF46689">
    <property type="entry name" value="Homeodomain-like"/>
    <property type="match status" value="1"/>
</dbReference>
<accession>A0AAE9SN07</accession>
<evidence type="ECO:0000256" key="2">
    <source>
        <dbReference type="ARBA" id="ARBA00023015"/>
    </source>
</evidence>
<dbReference type="AlphaFoldDB" id="A0AAE9SN07"/>
<dbReference type="InterPro" id="IPR014710">
    <property type="entry name" value="RmlC-like_jellyroll"/>
</dbReference>
<feature type="domain" description="HTH araC/xylS-type" evidence="5">
    <location>
        <begin position="160"/>
        <end position="257"/>
    </location>
</feature>
<evidence type="ECO:0000256" key="4">
    <source>
        <dbReference type="ARBA" id="ARBA00023163"/>
    </source>
</evidence>
<dbReference type="InterPro" id="IPR018060">
    <property type="entry name" value="HTH_AraC"/>
</dbReference>
<evidence type="ECO:0000313" key="6">
    <source>
        <dbReference type="EMBL" id="UTZ29451.1"/>
    </source>
</evidence>
<name>A0AAE9SN07_9VIBR</name>
<keyword evidence="1" id="KW-0678">Repressor</keyword>
<dbReference type="EMBL" id="CP050468">
    <property type="protein sequence ID" value="UTZ29451.1"/>
    <property type="molecule type" value="Genomic_DNA"/>
</dbReference>
<dbReference type="PROSITE" id="PS01124">
    <property type="entry name" value="HTH_ARAC_FAMILY_2"/>
    <property type="match status" value="1"/>
</dbReference>
<protein>
    <submittedName>
        <fullName evidence="6">Helix-turn-helix transcriptional regulator</fullName>
    </submittedName>
</protein>
<evidence type="ECO:0000313" key="7">
    <source>
        <dbReference type="Proteomes" id="UP001058687"/>
    </source>
</evidence>
<keyword evidence="2" id="KW-0805">Transcription regulation</keyword>
<dbReference type="InterPro" id="IPR011051">
    <property type="entry name" value="RmlC_Cupin_sf"/>
</dbReference>
<evidence type="ECO:0000259" key="5">
    <source>
        <dbReference type="PROSITE" id="PS01124"/>
    </source>
</evidence>
<dbReference type="SUPFAM" id="SSF51182">
    <property type="entry name" value="RmlC-like cupins"/>
    <property type="match status" value="1"/>
</dbReference>
<reference evidence="6" key="1">
    <citation type="submission" date="2020-03" db="EMBL/GenBank/DDBJ databases">
        <title>Five strains of Vibrio campbellii isolated from Mariana Trench.</title>
        <authorList>
            <person name="Liang J."/>
            <person name="Zhang X.-H."/>
        </authorList>
    </citation>
    <scope>NUCLEOTIDE SEQUENCE</scope>
    <source>
        <strain evidence="6">LJC014</strain>
    </source>
</reference>
<dbReference type="CDD" id="cd06124">
    <property type="entry name" value="cupin_NimR-like_N"/>
    <property type="match status" value="1"/>
</dbReference>
<keyword evidence="3" id="KW-0238">DNA-binding</keyword>
<gene>
    <name evidence="6" type="ORF">HB761_22885</name>
</gene>
<keyword evidence="4" id="KW-0804">Transcription</keyword>
<dbReference type="PANTHER" id="PTHR11019:SF199">
    <property type="entry name" value="HTH-TYPE TRANSCRIPTIONAL REGULATOR NIMR"/>
    <property type="match status" value="1"/>
</dbReference>
<sequence length="259" mass="29726">MVNPLSSFYFDSDSYHQKVVALRMHEIKQDELPYHQHHKGQLVMPLTGFVKSQIEDAIWMVPNQCAVWIPSQIPHKNDIASNSDIYMLFVDPAVQGLPNKTCTLSVSPLLRELVIELASEEKDYDEAGRVGRLAQVLIDELIRMPTERFDFPIPREPRLNKLAYWMIDDPNNQIHVGQWAKSLAMSERTLARLVKQELGMTFGQWRAQLHAIVSIQKLSKGESVQRISEDLGYESVSAFITFFKKLLGKPPAQYMKGFR</sequence>
<organism evidence="6 7">
    <name type="scientific">Vibrio campbellii</name>
    <dbReference type="NCBI Taxonomy" id="680"/>
    <lineage>
        <taxon>Bacteria</taxon>
        <taxon>Pseudomonadati</taxon>
        <taxon>Pseudomonadota</taxon>
        <taxon>Gammaproteobacteria</taxon>
        <taxon>Vibrionales</taxon>
        <taxon>Vibrionaceae</taxon>
        <taxon>Vibrio</taxon>
    </lineage>
</organism>
<dbReference type="FunFam" id="1.10.10.60:FF:000132">
    <property type="entry name" value="AraC family transcriptional regulator"/>
    <property type="match status" value="1"/>
</dbReference>
<dbReference type="Proteomes" id="UP001058687">
    <property type="component" value="Chromosome 2"/>
</dbReference>
<dbReference type="SMART" id="SM00342">
    <property type="entry name" value="HTH_ARAC"/>
    <property type="match status" value="1"/>
</dbReference>
<dbReference type="GO" id="GO:0003700">
    <property type="term" value="F:DNA-binding transcription factor activity"/>
    <property type="evidence" value="ECO:0007669"/>
    <property type="project" value="InterPro"/>
</dbReference>
<dbReference type="Gene3D" id="2.60.120.10">
    <property type="entry name" value="Jelly Rolls"/>
    <property type="match status" value="1"/>
</dbReference>
<dbReference type="RefSeq" id="WP_255941953.1">
    <property type="nucleotide sequence ID" value="NZ_CP050468.1"/>
</dbReference>
<dbReference type="PANTHER" id="PTHR11019">
    <property type="entry name" value="HTH-TYPE TRANSCRIPTIONAL REGULATOR NIMR"/>
    <property type="match status" value="1"/>
</dbReference>
<proteinExistence type="predicted"/>